<protein>
    <submittedName>
        <fullName evidence="1">Uncharacterized protein</fullName>
    </submittedName>
</protein>
<organism evidence="1 2">
    <name type="scientific">Amycolatopsis camponoti</name>
    <dbReference type="NCBI Taxonomy" id="2606593"/>
    <lineage>
        <taxon>Bacteria</taxon>
        <taxon>Bacillati</taxon>
        <taxon>Actinomycetota</taxon>
        <taxon>Actinomycetes</taxon>
        <taxon>Pseudonocardiales</taxon>
        <taxon>Pseudonocardiaceae</taxon>
        <taxon>Amycolatopsis</taxon>
    </lineage>
</organism>
<dbReference type="Proteomes" id="UP000399805">
    <property type="component" value="Unassembled WGS sequence"/>
</dbReference>
<accession>A0A6I8LRA0</accession>
<dbReference type="RefSeq" id="WP_155542781.1">
    <property type="nucleotide sequence ID" value="NZ_CABVGP010000001.1"/>
</dbReference>
<evidence type="ECO:0000313" key="2">
    <source>
        <dbReference type="Proteomes" id="UP000399805"/>
    </source>
</evidence>
<sequence>MSDGFPNKPKILRGAFVEFGLSVPPLVVVFQFNPVQLTRSRALTFAFPGVPGPTPTGTAPAAVPQRSLRQARAEFGDLLELQKQQLVAVQDQTIAFDIRLDATDKLDARDGITEQFGIGPQISTLELMVAPKDESLLGGAVGALLGKSKGFSFARSPNPPMILFVFGRKRVLPVNITTMGITETEFSADLNPIRATVSVNLTVIEGKNLPFLYSKSMLEAMSVLNVANAADAANVVVPG</sequence>
<dbReference type="AlphaFoldDB" id="A0A6I8LRA0"/>
<name>A0A6I8LRA0_9PSEU</name>
<evidence type="ECO:0000313" key="1">
    <source>
        <dbReference type="EMBL" id="VVJ17649.1"/>
    </source>
</evidence>
<gene>
    <name evidence="1" type="ORF">AA23TX_02670</name>
</gene>
<reference evidence="1 2" key="1">
    <citation type="submission" date="2019-09" db="EMBL/GenBank/DDBJ databases">
        <authorList>
            <person name="Leyn A S."/>
        </authorList>
    </citation>
    <scope>NUCLEOTIDE SEQUENCE [LARGE SCALE GENOMIC DNA]</scope>
    <source>
        <strain evidence="1">AA231_1</strain>
    </source>
</reference>
<keyword evidence="2" id="KW-1185">Reference proteome</keyword>
<dbReference type="EMBL" id="CABVGP010000001">
    <property type="protein sequence ID" value="VVJ17649.1"/>
    <property type="molecule type" value="Genomic_DNA"/>
</dbReference>
<proteinExistence type="predicted"/>